<feature type="compositionally biased region" description="Pro residues" evidence="1">
    <location>
        <begin position="324"/>
        <end position="338"/>
    </location>
</feature>
<protein>
    <submittedName>
        <fullName evidence="2">Uncharacterized protein</fullName>
    </submittedName>
</protein>
<feature type="region of interest" description="Disordered" evidence="1">
    <location>
        <begin position="322"/>
        <end position="425"/>
    </location>
</feature>
<organism evidence="2 3">
    <name type="scientific">Bondarzewia mesenterica</name>
    <dbReference type="NCBI Taxonomy" id="1095465"/>
    <lineage>
        <taxon>Eukaryota</taxon>
        <taxon>Fungi</taxon>
        <taxon>Dikarya</taxon>
        <taxon>Basidiomycota</taxon>
        <taxon>Agaricomycotina</taxon>
        <taxon>Agaricomycetes</taxon>
        <taxon>Russulales</taxon>
        <taxon>Bondarzewiaceae</taxon>
        <taxon>Bondarzewia</taxon>
    </lineage>
</organism>
<feature type="compositionally biased region" description="Polar residues" evidence="1">
    <location>
        <begin position="396"/>
        <end position="408"/>
    </location>
</feature>
<evidence type="ECO:0000313" key="3">
    <source>
        <dbReference type="Proteomes" id="UP000310158"/>
    </source>
</evidence>
<feature type="compositionally biased region" description="Basic and acidic residues" evidence="1">
    <location>
        <begin position="597"/>
        <end position="619"/>
    </location>
</feature>
<feature type="region of interest" description="Disordered" evidence="1">
    <location>
        <begin position="1"/>
        <end position="72"/>
    </location>
</feature>
<dbReference type="AlphaFoldDB" id="A0A4S4M706"/>
<comment type="caution">
    <text evidence="2">The sequence shown here is derived from an EMBL/GenBank/DDBJ whole genome shotgun (WGS) entry which is preliminary data.</text>
</comment>
<feature type="compositionally biased region" description="Low complexity" evidence="1">
    <location>
        <begin position="460"/>
        <end position="471"/>
    </location>
</feature>
<reference evidence="2 3" key="1">
    <citation type="submission" date="2019-02" db="EMBL/GenBank/DDBJ databases">
        <title>Genome sequencing of the rare red list fungi Bondarzewia mesenterica.</title>
        <authorList>
            <person name="Buettner E."/>
            <person name="Kellner H."/>
        </authorList>
    </citation>
    <scope>NUCLEOTIDE SEQUENCE [LARGE SCALE GENOMIC DNA]</scope>
    <source>
        <strain evidence="2 3">DSM 108281</strain>
    </source>
</reference>
<proteinExistence type="predicted"/>
<feature type="compositionally biased region" description="Low complexity" evidence="1">
    <location>
        <begin position="181"/>
        <end position="192"/>
    </location>
</feature>
<feature type="region of interest" description="Disordered" evidence="1">
    <location>
        <begin position="441"/>
        <end position="478"/>
    </location>
</feature>
<feature type="region of interest" description="Disordered" evidence="1">
    <location>
        <begin position="166"/>
        <end position="235"/>
    </location>
</feature>
<feature type="compositionally biased region" description="Low complexity" evidence="1">
    <location>
        <begin position="200"/>
        <end position="219"/>
    </location>
</feature>
<feature type="region of interest" description="Disordered" evidence="1">
    <location>
        <begin position="278"/>
        <end position="302"/>
    </location>
</feature>
<dbReference type="OrthoDB" id="2692698at2759"/>
<feature type="compositionally biased region" description="Acidic residues" evidence="1">
    <location>
        <begin position="36"/>
        <end position="45"/>
    </location>
</feature>
<accession>A0A4S4M706</accession>
<feature type="compositionally biased region" description="Polar residues" evidence="1">
    <location>
        <begin position="47"/>
        <end position="66"/>
    </location>
</feature>
<dbReference type="Proteomes" id="UP000310158">
    <property type="component" value="Unassembled WGS sequence"/>
</dbReference>
<feature type="region of interest" description="Disordered" evidence="1">
    <location>
        <begin position="597"/>
        <end position="654"/>
    </location>
</feature>
<gene>
    <name evidence="2" type="ORF">EW146_g1006</name>
</gene>
<dbReference type="EMBL" id="SGPL01000024">
    <property type="protein sequence ID" value="THH20328.1"/>
    <property type="molecule type" value="Genomic_DNA"/>
</dbReference>
<sequence>MIRRIDSPLNTRSPTFPEAPARASTKAHKLPGLPELSEEPADEDIISSASTSSLIPCSQPTHTSMRSFGINDHGKDTELSTINNKRISRYGMAEFAGPQGLSELEEDLLLTAPRPAPKPPMTVQAPELSLVAPQIPCSASPPPRSRSRSPDLLSMFEMSFDLSTSSPSSCSSHFDDEAEVTPTSSQSCSTPPRYTRGPHSQSPTFSSFSDSTSTSGGSSADMPTTPTSLDDDLPPFSHKFVIPQRISIRPLIITKSPPSFHPLEDSLEEAFEFTIAPSVDPESAIEQEDAKAASKDEEDEWISDDGEWYSREMSQMVSLFSPIAPAPSRPESLPPTPQFAPGELNGARKGRSRASKPLPEIPPSPHPSAQLDPTFPRRCHSARIPNHPPPPIPTYRRTSISGSANRKSLTIRVPARPPPRTSLPADVADIFDDIASWDIPPITRSPSHSPSPLSPPRLPTTPSSGRSTSGSESAYSQANTVVSSLEPLPISLPTSQLDIDIVPSLRPSPTEASIPDTPADEMYSRSTIFAIDHEQNGGADTEYEHETGFEPMLRSRWSSSTLASLAAERAEPSSSKSFLFPFGRRVRARRQIKAAEMKEKEKRKAKEQEVFVKERRPRMSIDSAVSSAKSDSGESNTSSGLRRKPIPVEIFMRR</sequence>
<name>A0A4S4M706_9AGAM</name>
<keyword evidence="3" id="KW-1185">Reference proteome</keyword>
<evidence type="ECO:0000256" key="1">
    <source>
        <dbReference type="SAM" id="MobiDB-lite"/>
    </source>
</evidence>
<evidence type="ECO:0000313" key="2">
    <source>
        <dbReference type="EMBL" id="THH20328.1"/>
    </source>
</evidence>
<feature type="compositionally biased region" description="Polar residues" evidence="1">
    <location>
        <begin position="623"/>
        <end position="640"/>
    </location>
</feature>